<dbReference type="GO" id="GO:0010436">
    <property type="term" value="F:carotenoid dioxygenase activity"/>
    <property type="evidence" value="ECO:0007669"/>
    <property type="project" value="TreeGrafter"/>
</dbReference>
<organism evidence="7 8">
    <name type="scientific">Entomortierella parvispora</name>
    <dbReference type="NCBI Taxonomy" id="205924"/>
    <lineage>
        <taxon>Eukaryota</taxon>
        <taxon>Fungi</taxon>
        <taxon>Fungi incertae sedis</taxon>
        <taxon>Mucoromycota</taxon>
        <taxon>Mortierellomycotina</taxon>
        <taxon>Mortierellomycetes</taxon>
        <taxon>Mortierellales</taxon>
        <taxon>Mortierellaceae</taxon>
        <taxon>Entomortierella</taxon>
    </lineage>
</organism>
<evidence type="ECO:0000313" key="8">
    <source>
        <dbReference type="Proteomes" id="UP000827284"/>
    </source>
</evidence>
<comment type="cofactor">
    <cofactor evidence="5">
        <name>Fe(2+)</name>
        <dbReference type="ChEBI" id="CHEBI:29033"/>
    </cofactor>
    <text evidence="5">Binds 1 Fe(2+) ion per subunit.</text>
</comment>
<gene>
    <name evidence="7" type="ORF">EMPS_02407</name>
</gene>
<dbReference type="EMBL" id="BQFW01000003">
    <property type="protein sequence ID" value="GJJ70058.1"/>
    <property type="molecule type" value="Genomic_DNA"/>
</dbReference>
<feature type="region of interest" description="Disordered" evidence="6">
    <location>
        <begin position="1"/>
        <end position="48"/>
    </location>
</feature>
<dbReference type="InterPro" id="IPR004294">
    <property type="entry name" value="Carotenoid_Oase"/>
</dbReference>
<name>A0A9P3LTI7_9FUNG</name>
<dbReference type="PANTHER" id="PTHR10543">
    <property type="entry name" value="BETA-CAROTENE DIOXYGENASE"/>
    <property type="match status" value="1"/>
</dbReference>
<evidence type="ECO:0000256" key="4">
    <source>
        <dbReference type="ARBA" id="ARBA00023004"/>
    </source>
</evidence>
<evidence type="ECO:0000313" key="7">
    <source>
        <dbReference type="EMBL" id="GJJ70058.1"/>
    </source>
</evidence>
<keyword evidence="4 5" id="KW-0408">Iron</keyword>
<accession>A0A9P3LTI7</accession>
<dbReference type="GO" id="GO:0046872">
    <property type="term" value="F:metal ion binding"/>
    <property type="evidence" value="ECO:0007669"/>
    <property type="project" value="UniProtKB-KW"/>
</dbReference>
<reference evidence="7" key="1">
    <citation type="submission" date="2021-11" db="EMBL/GenBank/DDBJ databases">
        <authorList>
            <person name="Herlambang A."/>
            <person name="Guo Y."/>
            <person name="Takashima Y."/>
            <person name="Nishizawa T."/>
        </authorList>
    </citation>
    <scope>NUCLEOTIDE SEQUENCE</scope>
    <source>
        <strain evidence="7">E1425</strain>
    </source>
</reference>
<feature type="binding site" evidence="5">
    <location>
        <position position="585"/>
    </location>
    <ligand>
        <name>Fe cation</name>
        <dbReference type="ChEBI" id="CHEBI:24875"/>
        <note>catalytic</note>
    </ligand>
</feature>
<comment type="similarity">
    <text evidence="1">Belongs to the carotenoid oxygenase family.</text>
</comment>
<sequence>MGRNKSGNKSGNKNKGHVKSASVEKVADKGQAKAAPVEKISDKPSGKPWPYAMGYDNCPEVLQPTSLKVKGAIPSWLEGTLYRSGPGNYDLKSESGKEIKIQHWFDGLAQIHRFEIQKGGRVSYRSRNTSNDLRERYKKAEMLTGISFCQRDPCKTIFQKFFTTFKMAVFGGSPLSGTDTNVAVIPTINYPGFKADPDAKLKNGQNPNVRNMVMNTDGNVMQEIDPVTLEPIRLFTYGDIDDALKSSNMASAHPCVDPETNEHFNVLLSFGPTAVYKVVRTRQSSKGAHHEPDLDILAEIQSPRPTYMHSFSLTKRYVVINHWQCDFAAWGMSVLWTGNAWESFKEHDPKSKCSFYVVDRHLGRHVATYECDPYYAFHTINAFDDGNDVIVDIAAYNDHTVIGDYYIDNLRNETSGKPPQQGFLRRYRLNNIPKYAAASSLTKGQSPKPAKAEIVFELDRSINFELPSLNPSYYLRNYRYAYGVNRSGQNRTLIYDRIVKVDLDKVKKGDSKGSAKFWIEDQCTPSEPVFVPSPDAKAEDDGVLLSVVLDGRRRTGFVLVLNAQTMEEIARADMPTGMMAPHNFHGAFVSSLKV</sequence>
<dbReference type="AlphaFoldDB" id="A0A9P3LTI7"/>
<proteinExistence type="inferred from homology"/>
<evidence type="ECO:0000256" key="3">
    <source>
        <dbReference type="ARBA" id="ARBA00023002"/>
    </source>
</evidence>
<keyword evidence="7" id="KW-0223">Dioxygenase</keyword>
<comment type="caution">
    <text evidence="7">The sequence shown here is derived from an EMBL/GenBank/DDBJ whole genome shotgun (WGS) entry which is preliminary data.</text>
</comment>
<dbReference type="Pfam" id="PF03055">
    <property type="entry name" value="RPE65"/>
    <property type="match status" value="1"/>
</dbReference>
<feature type="binding site" evidence="5">
    <location>
        <position position="378"/>
    </location>
    <ligand>
        <name>Fe cation</name>
        <dbReference type="ChEBI" id="CHEBI:24875"/>
        <note>catalytic</note>
    </ligand>
</feature>
<dbReference type="Proteomes" id="UP000827284">
    <property type="component" value="Unassembled WGS sequence"/>
</dbReference>
<keyword evidence="3" id="KW-0560">Oxidoreductase</keyword>
<evidence type="ECO:0000256" key="2">
    <source>
        <dbReference type="ARBA" id="ARBA00022723"/>
    </source>
</evidence>
<keyword evidence="8" id="KW-1185">Reference proteome</keyword>
<dbReference type="PANTHER" id="PTHR10543:SF24">
    <property type="entry name" value="CAROTENOID ISOMEROOXYGENASE"/>
    <property type="match status" value="1"/>
</dbReference>
<dbReference type="GO" id="GO:0016121">
    <property type="term" value="P:carotene catabolic process"/>
    <property type="evidence" value="ECO:0007669"/>
    <property type="project" value="TreeGrafter"/>
</dbReference>
<reference evidence="7" key="2">
    <citation type="journal article" date="2022" name="Microbiol. Resour. Announc.">
        <title>Whole-Genome Sequence of Entomortierella parvispora E1425, a Mucoromycotan Fungus Associated with Burkholderiaceae-Related Endosymbiotic Bacteria.</title>
        <authorList>
            <person name="Herlambang A."/>
            <person name="Guo Y."/>
            <person name="Takashima Y."/>
            <person name="Narisawa K."/>
            <person name="Ohta H."/>
            <person name="Nishizawa T."/>
        </authorList>
    </citation>
    <scope>NUCLEOTIDE SEQUENCE</scope>
    <source>
        <strain evidence="7">E1425</strain>
    </source>
</reference>
<evidence type="ECO:0000256" key="5">
    <source>
        <dbReference type="PIRSR" id="PIRSR604294-1"/>
    </source>
</evidence>
<feature type="compositionally biased region" description="Low complexity" evidence="6">
    <location>
        <begin position="1"/>
        <end position="11"/>
    </location>
</feature>
<evidence type="ECO:0000256" key="6">
    <source>
        <dbReference type="SAM" id="MobiDB-lite"/>
    </source>
</evidence>
<protein>
    <submittedName>
        <fullName evidence="7">Torulene dioxygenase</fullName>
    </submittedName>
</protein>
<evidence type="ECO:0000256" key="1">
    <source>
        <dbReference type="ARBA" id="ARBA00006787"/>
    </source>
</evidence>
<feature type="binding site" evidence="5">
    <location>
        <position position="253"/>
    </location>
    <ligand>
        <name>Fe cation</name>
        <dbReference type="ChEBI" id="CHEBI:24875"/>
        <note>catalytic</note>
    </ligand>
</feature>
<feature type="binding site" evidence="5">
    <location>
        <position position="309"/>
    </location>
    <ligand>
        <name>Fe cation</name>
        <dbReference type="ChEBI" id="CHEBI:24875"/>
        <note>catalytic</note>
    </ligand>
</feature>
<keyword evidence="2 5" id="KW-0479">Metal-binding</keyword>
<dbReference type="OrthoDB" id="407010at2759"/>